<evidence type="ECO:0000256" key="1">
    <source>
        <dbReference type="HAMAP-Rule" id="MF_01297"/>
    </source>
</evidence>
<keyword evidence="1" id="KW-0413">Isomerase</keyword>
<keyword evidence="1" id="KW-0479">Metal-binding</keyword>
<evidence type="ECO:0000313" key="4">
    <source>
        <dbReference type="Proteomes" id="UP001525379"/>
    </source>
</evidence>
<proteinExistence type="inferred from homology"/>
<feature type="domain" description="THAP4-like heme-binding" evidence="2">
    <location>
        <begin position="12"/>
        <end position="202"/>
    </location>
</feature>
<dbReference type="CDD" id="cd07828">
    <property type="entry name" value="lipocalin_heme-bd-THAP4-like"/>
    <property type="match status" value="1"/>
</dbReference>
<keyword evidence="1" id="KW-0408">Iron</keyword>
<dbReference type="InterPro" id="IPR045165">
    <property type="entry name" value="Nitrobindin"/>
</dbReference>
<dbReference type="InterPro" id="IPR022939">
    <property type="entry name" value="Nb(III)_bact/plant"/>
</dbReference>
<protein>
    <recommendedName>
        <fullName evidence="1">Peroxynitrite isomerase</fullName>
        <ecNumber evidence="1">5.99.-.-</ecNumber>
    </recommendedName>
    <alternativeName>
        <fullName evidence="1">Ferric nitrobindin</fullName>
        <shortName evidence="1">Nb(III)</shortName>
    </alternativeName>
</protein>
<evidence type="ECO:0000313" key="3">
    <source>
        <dbReference type="EMBL" id="MCT2042709.1"/>
    </source>
</evidence>
<comment type="pathway">
    <text evidence="1">Nitrogen metabolism.</text>
</comment>
<dbReference type="InterPro" id="IPR014878">
    <property type="entry name" value="THAP4-like_heme-bd"/>
</dbReference>
<dbReference type="InterPro" id="IPR012674">
    <property type="entry name" value="Calycin"/>
</dbReference>
<dbReference type="PANTHER" id="PTHR15854">
    <property type="entry name" value="THAP4 PROTEIN"/>
    <property type="match status" value="1"/>
</dbReference>
<comment type="domain">
    <text evidence="1">Forms a 10-stranded antiparallel beta-barrel structure able to accommodate a hydrophobic ligand in its interior. In fact, this fold hosts the heme group, which is located in a wide surface cleft.</text>
</comment>
<accession>A0ABT2HWK8</accession>
<name>A0ABT2HWK8_9MICO</name>
<feature type="binding site" description="axial binding residue" evidence="1">
    <location>
        <position position="195"/>
    </location>
    <ligand>
        <name>heme b</name>
        <dbReference type="ChEBI" id="CHEBI:60344"/>
    </ligand>
    <ligandPart>
        <name>Fe</name>
        <dbReference type="ChEBI" id="CHEBI:18248"/>
    </ligandPart>
</feature>
<comment type="caution">
    <text evidence="3">The sequence shown here is derived from an EMBL/GenBank/DDBJ whole genome shotgun (WGS) entry which is preliminary data.</text>
</comment>
<keyword evidence="4" id="KW-1185">Reference proteome</keyword>
<reference evidence="3 4" key="1">
    <citation type="submission" date="2022-04" db="EMBL/GenBank/DDBJ databases">
        <title>Human microbiome associated bacterial genomes.</title>
        <authorList>
            <person name="Sandstrom S."/>
            <person name="Salamzade R."/>
            <person name="Kalan L.R."/>
        </authorList>
    </citation>
    <scope>NUCLEOTIDE SEQUENCE [LARGE SCALE GENOMIC DNA]</scope>
    <source>
        <strain evidence="4">p3-SID1799</strain>
    </source>
</reference>
<sequence>MIEIPVDLPSEIVPFSWLLGVWEGEGRIVTGKDEAGNPIEVTFRQRASFSHDGGAHLNYRSELSLVADADEALPQVFTSESGYWRLARPHDDGDIGPGVLPATAPATITDADAVEKLRDEDGTFPIEVVLAHPTGVAEIYYGKARGPRIDLATDFVARTPNAKEHSASTRMYGFVEGDLLWVWDIAAQGQPLASHASARLSRVD</sequence>
<dbReference type="Proteomes" id="UP001525379">
    <property type="component" value="Unassembled WGS sequence"/>
</dbReference>
<comment type="cofactor">
    <cofactor evidence="1">
        <name>heme b</name>
        <dbReference type="ChEBI" id="CHEBI:60344"/>
    </cofactor>
    <text evidence="1">Binds 1 heme b group per subunit, that coordinates a highly solvent-exposed Fe(III) atom.</text>
</comment>
<comment type="similarity">
    <text evidence="1">Belongs to the nitrobindin family.</text>
</comment>
<gene>
    <name evidence="3" type="ORF">M3D15_05095</name>
</gene>
<dbReference type="HAMAP" id="MF_01297">
    <property type="entry name" value="nitrobindin"/>
    <property type="match status" value="1"/>
</dbReference>
<comment type="catalytic activity">
    <reaction evidence="1">
        <text>peroxynitrite = nitrate</text>
        <dbReference type="Rhea" id="RHEA:63116"/>
        <dbReference type="ChEBI" id="CHEBI:17632"/>
        <dbReference type="ChEBI" id="CHEBI:25941"/>
    </reaction>
</comment>
<keyword evidence="1" id="KW-0349">Heme</keyword>
<dbReference type="EC" id="5.99.-.-" evidence="1"/>
<comment type="function">
    <text evidence="1">Heme-binding protein able to scavenge peroxynitrite and to protect free L-tyrosine against peroxynitrite-mediated nitration, by acting as a peroxynitrite isomerase that converts peroxynitrite to nitrate. Therefore, this protein likely plays a role in peroxynitrite sensing and in the detoxification of reactive nitrogen and oxygen species (RNS and ROS, respectively). Is able to bind nitric oxide (NO) in vitro, but may act as a sensor of peroxynitrite levels in vivo.</text>
</comment>
<dbReference type="PANTHER" id="PTHR15854:SF4">
    <property type="entry name" value="PEROXYNITRITE ISOMERASE THAP4"/>
    <property type="match status" value="1"/>
</dbReference>
<organism evidence="3 4">
    <name type="scientific">Pseudoclavibacter albus</name>
    <dbReference type="NCBI Taxonomy" id="272241"/>
    <lineage>
        <taxon>Bacteria</taxon>
        <taxon>Bacillati</taxon>
        <taxon>Actinomycetota</taxon>
        <taxon>Actinomycetes</taxon>
        <taxon>Micrococcales</taxon>
        <taxon>Microbacteriaceae</taxon>
        <taxon>Pseudoclavibacter</taxon>
    </lineage>
</organism>
<dbReference type="Gene3D" id="2.40.128.20">
    <property type="match status" value="1"/>
</dbReference>
<comment type="caution">
    <text evidence="1">Lacks conserved residue(s) required for the propagation of feature annotation.</text>
</comment>
<dbReference type="SUPFAM" id="SSF50814">
    <property type="entry name" value="Lipocalins"/>
    <property type="match status" value="1"/>
</dbReference>
<dbReference type="EMBL" id="JALXSQ010000014">
    <property type="protein sequence ID" value="MCT2042709.1"/>
    <property type="molecule type" value="Genomic_DNA"/>
</dbReference>
<feature type="binding site" evidence="1">
    <location>
        <position position="163"/>
    </location>
    <ligand>
        <name>heme b</name>
        <dbReference type="ChEBI" id="CHEBI:60344"/>
    </ligand>
</feature>
<feature type="short sequence motif" description="GXWXGXG" evidence="1">
    <location>
        <begin position="20"/>
        <end position="26"/>
    </location>
</feature>
<evidence type="ECO:0000259" key="2">
    <source>
        <dbReference type="Pfam" id="PF08768"/>
    </source>
</evidence>
<dbReference type="RefSeq" id="WP_206394313.1">
    <property type="nucleotide sequence ID" value="NZ_JAFDPW010000001.1"/>
</dbReference>
<dbReference type="Pfam" id="PF08768">
    <property type="entry name" value="THAP4_heme-bd"/>
    <property type="match status" value="1"/>
</dbReference>